<keyword evidence="9" id="KW-1185">Reference proteome</keyword>
<dbReference type="GO" id="GO:0000139">
    <property type="term" value="C:Golgi membrane"/>
    <property type="evidence" value="ECO:0007669"/>
    <property type="project" value="UniProtKB-SubCell"/>
</dbReference>
<dbReference type="EMBL" id="JBFDAA010000023">
    <property type="protein sequence ID" value="KAL1110293.1"/>
    <property type="molecule type" value="Genomic_DNA"/>
</dbReference>
<keyword evidence="4 6" id="KW-1133">Transmembrane helix</keyword>
<name>A0ABD0Y896_9HEMI</name>
<dbReference type="PANTHER" id="PTHR12822">
    <property type="entry name" value="PROTEIN YIPF"/>
    <property type="match status" value="1"/>
</dbReference>
<reference evidence="8 9" key="1">
    <citation type="submission" date="2024-07" db="EMBL/GenBank/DDBJ databases">
        <title>Chromosome-level genome assembly of the water stick insect Ranatra chinensis (Heteroptera: Nepidae).</title>
        <authorList>
            <person name="Liu X."/>
        </authorList>
    </citation>
    <scope>NUCLEOTIDE SEQUENCE [LARGE SCALE GENOMIC DNA]</scope>
    <source>
        <strain evidence="8">Cailab_2021Rc</strain>
        <tissue evidence="8">Muscle</tissue>
    </source>
</reference>
<evidence type="ECO:0000259" key="7">
    <source>
        <dbReference type="Pfam" id="PF04893"/>
    </source>
</evidence>
<protein>
    <recommendedName>
        <fullName evidence="6">Protein YIPF</fullName>
    </recommendedName>
</protein>
<gene>
    <name evidence="8" type="ORF">AAG570_008370</name>
</gene>
<evidence type="ECO:0000256" key="6">
    <source>
        <dbReference type="RuleBase" id="RU361264"/>
    </source>
</evidence>
<organism evidence="8 9">
    <name type="scientific">Ranatra chinensis</name>
    <dbReference type="NCBI Taxonomy" id="642074"/>
    <lineage>
        <taxon>Eukaryota</taxon>
        <taxon>Metazoa</taxon>
        <taxon>Ecdysozoa</taxon>
        <taxon>Arthropoda</taxon>
        <taxon>Hexapoda</taxon>
        <taxon>Insecta</taxon>
        <taxon>Pterygota</taxon>
        <taxon>Neoptera</taxon>
        <taxon>Paraneoptera</taxon>
        <taxon>Hemiptera</taxon>
        <taxon>Heteroptera</taxon>
        <taxon>Panheteroptera</taxon>
        <taxon>Nepomorpha</taxon>
        <taxon>Nepidae</taxon>
        <taxon>Ranatrinae</taxon>
        <taxon>Ranatra</taxon>
    </lineage>
</organism>
<dbReference type="InterPro" id="IPR006977">
    <property type="entry name" value="Yip1_dom"/>
</dbReference>
<feature type="transmembrane region" description="Helical" evidence="6">
    <location>
        <begin position="57"/>
        <end position="82"/>
    </location>
</feature>
<dbReference type="Pfam" id="PF04893">
    <property type="entry name" value="Yip1"/>
    <property type="match status" value="1"/>
</dbReference>
<dbReference type="PANTHER" id="PTHR12822:SF2">
    <property type="entry name" value="PROTEIN YIPF"/>
    <property type="match status" value="1"/>
</dbReference>
<proteinExistence type="inferred from homology"/>
<sequence length="203" mass="23031">MIPSGCDYLGRHIRPKPDLYGPFWISVTLIFSIAISGNMANYLQTAASGNYHWKYDFHVVSLAATTVLCYTWLLPLLLWVLLKWFTTREVSYSFLSLLLYEATVTLLELICVYGYCMSVYVPISVLWIIQINWLQWLLVFLGAALSGSVLIPSVYPLLGTKKIPLGLILSVLHLLMATSFMLYFFHVPDVNIIPIVTVNETKT</sequence>
<evidence type="ECO:0000256" key="4">
    <source>
        <dbReference type="ARBA" id="ARBA00022989"/>
    </source>
</evidence>
<dbReference type="Proteomes" id="UP001558652">
    <property type="component" value="Unassembled WGS sequence"/>
</dbReference>
<evidence type="ECO:0000256" key="2">
    <source>
        <dbReference type="ARBA" id="ARBA00010596"/>
    </source>
</evidence>
<keyword evidence="5 6" id="KW-0472">Membrane</keyword>
<feature type="transmembrane region" description="Helical" evidence="6">
    <location>
        <begin position="133"/>
        <end position="158"/>
    </location>
</feature>
<feature type="transmembrane region" description="Helical" evidence="6">
    <location>
        <begin position="19"/>
        <end position="37"/>
    </location>
</feature>
<evidence type="ECO:0000256" key="3">
    <source>
        <dbReference type="ARBA" id="ARBA00022692"/>
    </source>
</evidence>
<feature type="transmembrane region" description="Helical" evidence="6">
    <location>
        <begin position="94"/>
        <end position="121"/>
    </location>
</feature>
<dbReference type="AlphaFoldDB" id="A0ABD0Y896"/>
<comment type="similarity">
    <text evidence="2 6">Belongs to the YIP1 family.</text>
</comment>
<keyword evidence="3 6" id="KW-0812">Transmembrane</keyword>
<feature type="transmembrane region" description="Helical" evidence="6">
    <location>
        <begin position="165"/>
        <end position="185"/>
    </location>
</feature>
<comment type="subcellular location">
    <subcellularLocation>
        <location evidence="6">Golgi apparatus membrane</location>
        <topology evidence="6">Multi-pass membrane protein</topology>
    </subcellularLocation>
    <subcellularLocation>
        <location evidence="1">Membrane</location>
        <topology evidence="1">Multi-pass membrane protein</topology>
    </subcellularLocation>
</comment>
<evidence type="ECO:0000313" key="9">
    <source>
        <dbReference type="Proteomes" id="UP001558652"/>
    </source>
</evidence>
<evidence type="ECO:0000256" key="1">
    <source>
        <dbReference type="ARBA" id="ARBA00004141"/>
    </source>
</evidence>
<evidence type="ECO:0000313" key="8">
    <source>
        <dbReference type="EMBL" id="KAL1110293.1"/>
    </source>
</evidence>
<evidence type="ECO:0000256" key="5">
    <source>
        <dbReference type="ARBA" id="ARBA00023136"/>
    </source>
</evidence>
<accession>A0ABD0Y896</accession>
<comment type="caution">
    <text evidence="8">The sequence shown here is derived from an EMBL/GenBank/DDBJ whole genome shotgun (WGS) entry which is preliminary data.</text>
</comment>
<feature type="domain" description="Yip1" evidence="7">
    <location>
        <begin position="11"/>
        <end position="176"/>
    </location>
</feature>
<dbReference type="InterPro" id="IPR039765">
    <property type="entry name" value="Yip5/YIPF1/YIPF2"/>
</dbReference>